<gene>
    <name evidence="1" type="ORF">SGUI_2362</name>
</gene>
<dbReference type="GO" id="GO:0016773">
    <property type="term" value="F:phosphotransferase activity, alcohol group as acceptor"/>
    <property type="evidence" value="ECO:0007669"/>
    <property type="project" value="InterPro"/>
</dbReference>
<dbReference type="KEGG" id="serj:SGUI_2362"/>
<accession>A0A1B1NE88</accession>
<dbReference type="EMBL" id="CP014989">
    <property type="protein sequence ID" value="ANS79758.1"/>
    <property type="molecule type" value="Genomic_DNA"/>
</dbReference>
<dbReference type="RefSeq" id="WP_066640599.1">
    <property type="nucleotide sequence ID" value="NZ_CP014989.1"/>
</dbReference>
<evidence type="ECO:0000313" key="1">
    <source>
        <dbReference type="EMBL" id="ANS79758.1"/>
    </source>
</evidence>
<dbReference type="InterPro" id="IPR011009">
    <property type="entry name" value="Kinase-like_dom_sf"/>
</dbReference>
<organism evidence="1 2">
    <name type="scientific">Serinicoccus hydrothermalis</name>
    <dbReference type="NCBI Taxonomy" id="1758689"/>
    <lineage>
        <taxon>Bacteria</taxon>
        <taxon>Bacillati</taxon>
        <taxon>Actinomycetota</taxon>
        <taxon>Actinomycetes</taxon>
        <taxon>Micrococcales</taxon>
        <taxon>Ornithinimicrobiaceae</taxon>
        <taxon>Serinicoccus</taxon>
    </lineage>
</organism>
<dbReference type="STRING" id="1758689.SGUI_2362"/>
<dbReference type="InterPro" id="IPR006748">
    <property type="entry name" value="NH2Glyco/OHUrea_AB-resist_kin"/>
</dbReference>
<dbReference type="GO" id="GO:0019748">
    <property type="term" value="P:secondary metabolic process"/>
    <property type="evidence" value="ECO:0007669"/>
    <property type="project" value="InterPro"/>
</dbReference>
<sequence length="310" mass="33713">MEQSEVVALARARPWADQDWAAPLLDAFPDVLARTVDRWGLVIEQAHLDGVGLPVLEVRRGDLPAAVKFDDAGTDLGQQVRVMAAADGRGYCRVLDHAEEIGSALLERLGPSLARTVPDGLAQVEVLVGLLEPAWELPLSVAHDEQLGEKASQLLAIVETEVAEGGWVDGHTRAFDHAATLARDLVADPSTDRVVVHGDAHSLNVLQRPGSGYAFIDPDGFLCEREYDAGVALRDLMAELEALARTEPAAAVRAWHRAQVDRVGARLRLEADRVDAWAFVERVCTGVWLHRLGYLDEGERWLGSADLLAP</sequence>
<keyword evidence="2" id="KW-1185">Reference proteome</keyword>
<dbReference type="Gene3D" id="3.90.1200.10">
    <property type="match status" value="1"/>
</dbReference>
<keyword evidence="1" id="KW-0418">Kinase</keyword>
<name>A0A1B1NE88_9MICO</name>
<keyword evidence="1" id="KW-0808">Transferase</keyword>
<dbReference type="AlphaFoldDB" id="A0A1B1NE88"/>
<dbReference type="GO" id="GO:0016301">
    <property type="term" value="F:kinase activity"/>
    <property type="evidence" value="ECO:0007669"/>
    <property type="project" value="UniProtKB-KW"/>
</dbReference>
<evidence type="ECO:0000313" key="2">
    <source>
        <dbReference type="Proteomes" id="UP000092482"/>
    </source>
</evidence>
<protein>
    <submittedName>
        <fullName evidence="1">Putative kinase</fullName>
    </submittedName>
</protein>
<reference evidence="1 2" key="1">
    <citation type="submission" date="2016-03" db="EMBL/GenBank/DDBJ databases">
        <title>Shallow-sea hydrothermal system.</title>
        <authorList>
            <person name="Tang K."/>
        </authorList>
    </citation>
    <scope>NUCLEOTIDE SEQUENCE [LARGE SCALE GENOMIC DNA]</scope>
    <source>
        <strain evidence="1 2">JLT9</strain>
    </source>
</reference>
<dbReference type="Pfam" id="PF04655">
    <property type="entry name" value="APH_6_hur"/>
    <property type="match status" value="1"/>
</dbReference>
<dbReference type="PATRIC" id="fig|1758689.4.peg.2461"/>
<proteinExistence type="predicted"/>
<dbReference type="SUPFAM" id="SSF56112">
    <property type="entry name" value="Protein kinase-like (PK-like)"/>
    <property type="match status" value="1"/>
</dbReference>
<dbReference type="Proteomes" id="UP000092482">
    <property type="component" value="Chromosome"/>
</dbReference>